<proteinExistence type="predicted"/>
<sequence>MKEGPGQKALRLSHLFRAVDVEVAHHRFQRSLHVSENPRKAEAPFLSVLLPFGADKDGVCQHVKLTLVKHHGELEGHAGLGSGEPHAVMLVHEPYEVRHKILESVAEIGDGLCLFPENGVGVYPKIQRIHHLAALSFIVF</sequence>
<name>A0A644Y3R1_9ZZZZ</name>
<dbReference type="AlphaFoldDB" id="A0A644Y3R1"/>
<organism evidence="1">
    <name type="scientific">bioreactor metagenome</name>
    <dbReference type="NCBI Taxonomy" id="1076179"/>
    <lineage>
        <taxon>unclassified sequences</taxon>
        <taxon>metagenomes</taxon>
        <taxon>ecological metagenomes</taxon>
    </lineage>
</organism>
<comment type="caution">
    <text evidence="1">The sequence shown here is derived from an EMBL/GenBank/DDBJ whole genome shotgun (WGS) entry which is preliminary data.</text>
</comment>
<evidence type="ECO:0000313" key="1">
    <source>
        <dbReference type="EMBL" id="MPM23156.1"/>
    </source>
</evidence>
<protein>
    <submittedName>
        <fullName evidence="1">Uncharacterized protein</fullName>
    </submittedName>
</protein>
<dbReference type="EMBL" id="VSSQ01003966">
    <property type="protein sequence ID" value="MPM23156.1"/>
    <property type="molecule type" value="Genomic_DNA"/>
</dbReference>
<reference evidence="1" key="1">
    <citation type="submission" date="2019-08" db="EMBL/GenBank/DDBJ databases">
        <authorList>
            <person name="Kucharzyk K."/>
            <person name="Murdoch R.W."/>
            <person name="Higgins S."/>
            <person name="Loffler F."/>
        </authorList>
    </citation>
    <scope>NUCLEOTIDE SEQUENCE</scope>
</reference>
<gene>
    <name evidence="1" type="ORF">SDC9_69620</name>
</gene>
<accession>A0A644Y3R1</accession>